<keyword evidence="4" id="KW-0732">Signal</keyword>
<feature type="repeat" description="ANK" evidence="3">
    <location>
        <begin position="155"/>
        <end position="187"/>
    </location>
</feature>
<feature type="chain" id="PRO_5021789027" evidence="4">
    <location>
        <begin position="22"/>
        <end position="542"/>
    </location>
</feature>
<dbReference type="Gene3D" id="1.25.40.20">
    <property type="entry name" value="Ankyrin repeat-containing domain"/>
    <property type="match status" value="2"/>
</dbReference>
<evidence type="ECO:0000256" key="2">
    <source>
        <dbReference type="ARBA" id="ARBA00023043"/>
    </source>
</evidence>
<feature type="repeat" description="ANK" evidence="3">
    <location>
        <begin position="56"/>
        <end position="88"/>
    </location>
</feature>
<dbReference type="InterPro" id="IPR036770">
    <property type="entry name" value="Ankyrin_rpt-contain_sf"/>
</dbReference>
<comment type="caution">
    <text evidence="5">The sequence shown here is derived from an EMBL/GenBank/DDBJ whole genome shotgun (WGS) entry which is preliminary data.</text>
</comment>
<dbReference type="GO" id="GO:0004553">
    <property type="term" value="F:hydrolase activity, hydrolyzing O-glycosyl compounds"/>
    <property type="evidence" value="ECO:0007669"/>
    <property type="project" value="InterPro"/>
</dbReference>
<feature type="signal peptide" evidence="4">
    <location>
        <begin position="1"/>
        <end position="21"/>
    </location>
</feature>
<reference evidence="5 6" key="1">
    <citation type="submission" date="2019-03" db="EMBL/GenBank/DDBJ databases">
        <title>Metabolic potential of uncultured bacteria and archaea associated with petroleum seepage in deep-sea sediments.</title>
        <authorList>
            <person name="Dong X."/>
            <person name="Hubert C."/>
        </authorList>
    </citation>
    <scope>NUCLEOTIDE SEQUENCE [LARGE SCALE GENOMIC DNA]</scope>
    <source>
        <strain evidence="5">E44_bin7</strain>
    </source>
</reference>
<feature type="repeat" description="ANK" evidence="3">
    <location>
        <begin position="188"/>
        <end position="220"/>
    </location>
</feature>
<dbReference type="PANTHER" id="PTHR24166">
    <property type="entry name" value="ROLLING PEBBLES, ISOFORM B"/>
    <property type="match status" value="1"/>
</dbReference>
<evidence type="ECO:0000313" key="6">
    <source>
        <dbReference type="Proteomes" id="UP000316360"/>
    </source>
</evidence>
<keyword evidence="2 3" id="KW-0040">ANK repeat</keyword>
<dbReference type="InterPro" id="IPR017853">
    <property type="entry name" value="GH"/>
</dbReference>
<dbReference type="PANTHER" id="PTHR24166:SF47">
    <property type="entry name" value="M-PHASE PHOSPHOPROTEIN 8"/>
    <property type="match status" value="1"/>
</dbReference>
<feature type="repeat" description="ANK" evidence="3">
    <location>
        <begin position="122"/>
        <end position="154"/>
    </location>
</feature>
<protein>
    <submittedName>
        <fullName evidence="5">Glycosyl hydrolase family protein</fullName>
    </submittedName>
</protein>
<proteinExistence type="predicted"/>
<dbReference type="PRINTS" id="PR01415">
    <property type="entry name" value="ANKYRIN"/>
</dbReference>
<dbReference type="EMBL" id="SOKJ01000249">
    <property type="protein sequence ID" value="TET10021.1"/>
    <property type="molecule type" value="Genomic_DNA"/>
</dbReference>
<name>A0A523RWK1_UNCAE</name>
<sequence length="542" mass="60346">MLRSWIFAVLITFLISLSAYASDLNEELLDAALNGRTSEVLTLLDAGAEVNAKDPLGRTALLLAIASGHVDTVQALVNAGASVNVKDWDGSTVLMQAAYGEHSQIVQALLETGADVNMRSPRGSTALIYAARKGRTENVQILLDSGAEVDAACEDGSTALLEAASLGHTETARVLLEAGANVNWRGENGSTALMRAAEIGMTELVQILLNAGADVNLRDLDSRTALMRAKSLPEIIDLLKKAERMKFEWFQTGNTLSITSLQFKQSSELEDNRLGQMASLKGDISTGQDVHYFVNQNTTLGLKRARLSIDWFDWGEVDWSKEEYSKYSIEPNHDKAITGLVNNDIKITYTLVFWDVESSGKEEEEGYSRFKTEDEIQRYLDYAQFIVSHFKGKIEYYEILNEPITGSGTQQSVEVADYINLVKRVVPAIRQEDSETKIVIGAIGTLSWPDDYDYLLNILNSEVMPLVDGISFHPMHGVSPDYELKDDYYQYPYVVQEIKDVASSHGFKGEYFADELVWRTPEIFLESEPWLYSKIVAAKYYA</sequence>
<dbReference type="Pfam" id="PF12796">
    <property type="entry name" value="Ank_2"/>
    <property type="match status" value="2"/>
</dbReference>
<feature type="repeat" description="ANK" evidence="3">
    <location>
        <begin position="89"/>
        <end position="121"/>
    </location>
</feature>
<organism evidence="5 6">
    <name type="scientific">Aerophobetes bacterium</name>
    <dbReference type="NCBI Taxonomy" id="2030807"/>
    <lineage>
        <taxon>Bacteria</taxon>
        <taxon>Candidatus Aerophobota</taxon>
    </lineage>
</organism>
<dbReference type="SUPFAM" id="SSF51445">
    <property type="entry name" value="(Trans)glycosidases"/>
    <property type="match status" value="1"/>
</dbReference>
<keyword evidence="1" id="KW-0677">Repeat</keyword>
<evidence type="ECO:0000313" key="5">
    <source>
        <dbReference type="EMBL" id="TET10021.1"/>
    </source>
</evidence>
<evidence type="ECO:0000256" key="1">
    <source>
        <dbReference type="ARBA" id="ARBA00022737"/>
    </source>
</evidence>
<dbReference type="SMART" id="SM00248">
    <property type="entry name" value="ANK"/>
    <property type="match status" value="6"/>
</dbReference>
<dbReference type="Proteomes" id="UP000316360">
    <property type="component" value="Unassembled WGS sequence"/>
</dbReference>
<evidence type="ECO:0000256" key="3">
    <source>
        <dbReference type="PROSITE-ProRule" id="PRU00023"/>
    </source>
</evidence>
<dbReference type="InterPro" id="IPR050889">
    <property type="entry name" value="Dendritic_Spine_Reg/Scaffold"/>
</dbReference>
<dbReference type="Pfam" id="PF13637">
    <property type="entry name" value="Ank_4"/>
    <property type="match status" value="1"/>
</dbReference>
<dbReference type="PROSITE" id="PS50088">
    <property type="entry name" value="ANK_REPEAT"/>
    <property type="match status" value="5"/>
</dbReference>
<keyword evidence="5" id="KW-0378">Hydrolase</keyword>
<feature type="non-terminal residue" evidence="5">
    <location>
        <position position="542"/>
    </location>
</feature>
<evidence type="ECO:0000256" key="4">
    <source>
        <dbReference type="SAM" id="SignalP"/>
    </source>
</evidence>
<dbReference type="SUPFAM" id="SSF48403">
    <property type="entry name" value="Ankyrin repeat"/>
    <property type="match status" value="1"/>
</dbReference>
<accession>A0A523RWK1</accession>
<gene>
    <name evidence="5" type="ORF">E3J84_04520</name>
</gene>
<dbReference type="GO" id="GO:0005975">
    <property type="term" value="P:carbohydrate metabolic process"/>
    <property type="evidence" value="ECO:0007669"/>
    <property type="project" value="InterPro"/>
</dbReference>
<dbReference type="AlphaFoldDB" id="A0A523RWK1"/>
<dbReference type="PROSITE" id="PS50297">
    <property type="entry name" value="ANK_REP_REGION"/>
    <property type="match status" value="5"/>
</dbReference>
<dbReference type="InterPro" id="IPR002110">
    <property type="entry name" value="Ankyrin_rpt"/>
</dbReference>
<dbReference type="Gene3D" id="3.20.20.80">
    <property type="entry name" value="Glycosidases"/>
    <property type="match status" value="1"/>
</dbReference>